<feature type="transmembrane region" description="Helical" evidence="1">
    <location>
        <begin position="37"/>
        <end position="55"/>
    </location>
</feature>
<dbReference type="AlphaFoldDB" id="A0A382YW58"/>
<reference evidence="2" key="1">
    <citation type="submission" date="2018-05" db="EMBL/GenBank/DDBJ databases">
        <authorList>
            <person name="Lanie J.A."/>
            <person name="Ng W.-L."/>
            <person name="Kazmierczak K.M."/>
            <person name="Andrzejewski T.M."/>
            <person name="Davidsen T.M."/>
            <person name="Wayne K.J."/>
            <person name="Tettelin H."/>
            <person name="Glass J.I."/>
            <person name="Rusch D."/>
            <person name="Podicherti R."/>
            <person name="Tsui H.-C.T."/>
            <person name="Winkler M.E."/>
        </authorList>
    </citation>
    <scope>NUCLEOTIDE SEQUENCE</scope>
</reference>
<proteinExistence type="predicted"/>
<name>A0A382YW58_9ZZZZ</name>
<evidence type="ECO:0000313" key="2">
    <source>
        <dbReference type="EMBL" id="SVD87423.1"/>
    </source>
</evidence>
<organism evidence="2">
    <name type="scientific">marine metagenome</name>
    <dbReference type="NCBI Taxonomy" id="408172"/>
    <lineage>
        <taxon>unclassified sequences</taxon>
        <taxon>metagenomes</taxon>
        <taxon>ecological metagenomes</taxon>
    </lineage>
</organism>
<dbReference type="EMBL" id="UINC01178973">
    <property type="protein sequence ID" value="SVD87423.1"/>
    <property type="molecule type" value="Genomic_DNA"/>
</dbReference>
<keyword evidence="1" id="KW-1133">Transmembrane helix</keyword>
<gene>
    <name evidence="2" type="ORF">METZ01_LOCUS440277</name>
</gene>
<feature type="non-terminal residue" evidence="2">
    <location>
        <position position="86"/>
    </location>
</feature>
<sequence length="86" mass="8835">MTTPKSPTLGQALVPVLSLIVMLFFSVKLFGDDSSSGPSQIVLTLGAAIAAIVGVRLGHSWTEIQRAMVAGISTAMVAILILLAIG</sequence>
<dbReference type="InterPro" id="IPR052180">
    <property type="entry name" value="NhaC_Na-H+_Antiporter"/>
</dbReference>
<dbReference type="PANTHER" id="PTHR33451">
    <property type="entry name" value="MALATE-2H(+)/NA(+)-LACTATE ANTIPORTER"/>
    <property type="match status" value="1"/>
</dbReference>
<evidence type="ECO:0000256" key="1">
    <source>
        <dbReference type="SAM" id="Phobius"/>
    </source>
</evidence>
<accession>A0A382YW58</accession>
<feature type="transmembrane region" description="Helical" evidence="1">
    <location>
        <begin position="12"/>
        <end position="31"/>
    </location>
</feature>
<protein>
    <submittedName>
        <fullName evidence="2">Uncharacterized protein</fullName>
    </submittedName>
</protein>
<feature type="transmembrane region" description="Helical" evidence="1">
    <location>
        <begin position="67"/>
        <end position="85"/>
    </location>
</feature>
<keyword evidence="1" id="KW-0472">Membrane</keyword>
<dbReference type="PANTHER" id="PTHR33451:SF3">
    <property type="entry name" value="MALATE-2H(+)_NA(+)-LACTATE ANTIPORTER"/>
    <property type="match status" value="1"/>
</dbReference>
<keyword evidence="1" id="KW-0812">Transmembrane</keyword>